<evidence type="ECO:0000256" key="2">
    <source>
        <dbReference type="ARBA" id="ARBA00022771"/>
    </source>
</evidence>
<dbReference type="InterPro" id="IPR006612">
    <property type="entry name" value="THAP_Znf"/>
</dbReference>
<dbReference type="GO" id="GO:0043565">
    <property type="term" value="F:sequence-specific DNA binding"/>
    <property type="evidence" value="ECO:0007669"/>
    <property type="project" value="InterPro"/>
</dbReference>
<organism evidence="8 9">
    <name type="scientific">Lasius platythorax</name>
    <dbReference type="NCBI Taxonomy" id="488582"/>
    <lineage>
        <taxon>Eukaryota</taxon>
        <taxon>Metazoa</taxon>
        <taxon>Ecdysozoa</taxon>
        <taxon>Arthropoda</taxon>
        <taxon>Hexapoda</taxon>
        <taxon>Insecta</taxon>
        <taxon>Pterygota</taxon>
        <taxon>Neoptera</taxon>
        <taxon>Endopterygota</taxon>
        <taxon>Hymenoptera</taxon>
        <taxon>Apocrita</taxon>
        <taxon>Aculeata</taxon>
        <taxon>Formicoidea</taxon>
        <taxon>Formicidae</taxon>
        <taxon>Formicinae</taxon>
        <taxon>Lasius</taxon>
        <taxon>Lasius</taxon>
    </lineage>
</organism>
<accession>A0AAV2PA02</accession>
<dbReference type="PANTHER" id="PTHR46600:SF11">
    <property type="entry name" value="THAP DOMAIN-CONTAINING PROTEIN 10"/>
    <property type="match status" value="1"/>
</dbReference>
<proteinExistence type="predicted"/>
<keyword evidence="9" id="KW-1185">Reference proteome</keyword>
<dbReference type="AlphaFoldDB" id="A0AAV2PA02"/>
<dbReference type="EMBL" id="OZ034832">
    <property type="protein sequence ID" value="CAL1689348.1"/>
    <property type="molecule type" value="Genomic_DNA"/>
</dbReference>
<reference evidence="8" key="1">
    <citation type="submission" date="2024-04" db="EMBL/GenBank/DDBJ databases">
        <authorList>
            <consortium name="Molecular Ecology Group"/>
        </authorList>
    </citation>
    <scope>NUCLEOTIDE SEQUENCE</scope>
</reference>
<evidence type="ECO:0000313" key="8">
    <source>
        <dbReference type="EMBL" id="CAL1689348.1"/>
    </source>
</evidence>
<keyword evidence="3" id="KW-0862">Zinc</keyword>
<dbReference type="GO" id="GO:0008270">
    <property type="term" value="F:zinc ion binding"/>
    <property type="evidence" value="ECO:0007669"/>
    <property type="project" value="UniProtKB-KW"/>
</dbReference>
<dbReference type="InterPro" id="IPR026516">
    <property type="entry name" value="THAP1/10"/>
</dbReference>
<evidence type="ECO:0000313" key="9">
    <source>
        <dbReference type="Proteomes" id="UP001497644"/>
    </source>
</evidence>
<keyword evidence="4 5" id="KW-0238">DNA-binding</keyword>
<feature type="domain" description="THAP-type" evidence="7">
    <location>
        <begin position="1"/>
        <end position="74"/>
    </location>
</feature>
<dbReference type="Gene3D" id="6.20.210.20">
    <property type="entry name" value="THAP domain"/>
    <property type="match status" value="1"/>
</dbReference>
<gene>
    <name evidence="8" type="ORF">LPLAT_LOCUS14293</name>
</gene>
<dbReference type="Proteomes" id="UP001497644">
    <property type="component" value="Chromosome 9"/>
</dbReference>
<dbReference type="PANTHER" id="PTHR46600">
    <property type="entry name" value="THAP DOMAIN-CONTAINING"/>
    <property type="match status" value="1"/>
</dbReference>
<protein>
    <recommendedName>
        <fullName evidence="7">THAP-type domain-containing protein</fullName>
    </recommendedName>
</protein>
<keyword evidence="6" id="KW-0175">Coiled coil</keyword>
<dbReference type="PROSITE" id="PS50950">
    <property type="entry name" value="ZF_THAP"/>
    <property type="match status" value="1"/>
</dbReference>
<evidence type="ECO:0000259" key="7">
    <source>
        <dbReference type="PROSITE" id="PS50950"/>
    </source>
</evidence>
<name>A0AAV2PA02_9HYME</name>
<evidence type="ECO:0000256" key="4">
    <source>
        <dbReference type="ARBA" id="ARBA00023125"/>
    </source>
</evidence>
<dbReference type="SMART" id="SM00692">
    <property type="entry name" value="DM3"/>
    <property type="match status" value="1"/>
</dbReference>
<evidence type="ECO:0000256" key="5">
    <source>
        <dbReference type="PROSITE-ProRule" id="PRU00309"/>
    </source>
</evidence>
<dbReference type="SMART" id="SM00980">
    <property type="entry name" value="THAP"/>
    <property type="match status" value="1"/>
</dbReference>
<feature type="coiled-coil region" evidence="6">
    <location>
        <begin position="152"/>
        <end position="182"/>
    </location>
</feature>
<evidence type="ECO:0000256" key="1">
    <source>
        <dbReference type="ARBA" id="ARBA00022723"/>
    </source>
</evidence>
<sequence>MATSCILCERRSEDAHEISFHAFPENEDCRKRWLDAIGKTNTEVPAQSSLCSRHFSQSCFTGSSLMDNAVPTLQLESYFSTEEDRPQEESETELFMPITRPTVSKGRRIHMLSDEEMKNTQPIKYVRFLKSVNWDEISKVPTEAKIVWEVAMEELKEDNEKIKHLQAHARQLNATILKLKNALKTRNKNKIAAKRSR</sequence>
<dbReference type="InterPro" id="IPR038441">
    <property type="entry name" value="THAP_Znf_sf"/>
</dbReference>
<dbReference type="SUPFAM" id="SSF57716">
    <property type="entry name" value="Glucocorticoid receptor-like (DNA-binding domain)"/>
    <property type="match status" value="1"/>
</dbReference>
<evidence type="ECO:0000256" key="6">
    <source>
        <dbReference type="SAM" id="Coils"/>
    </source>
</evidence>
<dbReference type="Pfam" id="PF05485">
    <property type="entry name" value="THAP"/>
    <property type="match status" value="1"/>
</dbReference>
<evidence type="ECO:0000256" key="3">
    <source>
        <dbReference type="ARBA" id="ARBA00022833"/>
    </source>
</evidence>
<keyword evidence="1" id="KW-0479">Metal-binding</keyword>
<keyword evidence="2 5" id="KW-0863">Zinc-finger</keyword>